<dbReference type="AlphaFoldDB" id="A0A934M2I0"/>
<evidence type="ECO:0000313" key="2">
    <source>
        <dbReference type="Proteomes" id="UP000613255"/>
    </source>
</evidence>
<dbReference type="PROSITE" id="PS51318">
    <property type="entry name" value="TAT"/>
    <property type="match status" value="1"/>
</dbReference>
<dbReference type="GO" id="GO:0016788">
    <property type="term" value="F:hydrolase activity, acting on ester bonds"/>
    <property type="evidence" value="ECO:0007669"/>
    <property type="project" value="UniProtKB-ARBA"/>
</dbReference>
<proteinExistence type="predicted"/>
<accession>A0A934M2I0</accession>
<gene>
    <name evidence="1" type="ORF">JAO82_12285</name>
</gene>
<comment type="caution">
    <text evidence="1">The sequence shown here is derived from an EMBL/GenBank/DDBJ whole genome shotgun (WGS) entry which is preliminary data.</text>
</comment>
<sequence length="316" mass="34111">MSDRRPDAGPYGQSSKGGVDRRAFWQGGAAAALLGLSGPGAARASAARPFSIRVIHSGHSLTDPIVPVLDMMVAAAGQHRARGRVMARSTIPGSPMDWRWEHRNEYLPDARHDIAAYDLLVLTERAPLSGTVPWHDSENMARRWFRHAWQAGKQGAGAETMLYATWVNTDSGPDFANPHKDPEGHLSFRQRLPLEMARWQGIADHVNSNRPPGAPPMRVIPGPLIMAAVYDAIAAGTAPGLARIEDLFADTIHVNAQGAYLIALAHLAVIYGYDPRDLPDGLARLEVPAPATAAWMKHLVHAVLRGYGDAGYQGAG</sequence>
<dbReference type="InterPro" id="IPR006311">
    <property type="entry name" value="TAT_signal"/>
</dbReference>
<evidence type="ECO:0000313" key="1">
    <source>
        <dbReference type="EMBL" id="MBI6630656.1"/>
    </source>
</evidence>
<dbReference type="RefSeq" id="WP_198686674.1">
    <property type="nucleotide sequence ID" value="NZ_JAEIJD010000011.1"/>
</dbReference>
<name>A0A934M2I0_9RHOB</name>
<dbReference type="EMBL" id="JAEIJD010000011">
    <property type="protein sequence ID" value="MBI6630656.1"/>
    <property type="molecule type" value="Genomic_DNA"/>
</dbReference>
<reference evidence="1" key="1">
    <citation type="submission" date="2020-12" db="EMBL/GenBank/DDBJ databases">
        <title>Pontibaca salina gen. nov., sp. nov., isolated from marine sediment.</title>
        <authorList>
            <person name="Bo J."/>
            <person name="Wang S."/>
            <person name="Song X."/>
            <person name="Du Z."/>
        </authorList>
    </citation>
    <scope>NUCLEOTIDE SEQUENCE</scope>
    <source>
        <strain evidence="1">S1109L</strain>
    </source>
</reference>
<dbReference type="InterPro" id="IPR036514">
    <property type="entry name" value="SGNH_hydro_sf"/>
</dbReference>
<dbReference type="Gene3D" id="3.40.50.1110">
    <property type="entry name" value="SGNH hydrolase"/>
    <property type="match status" value="1"/>
</dbReference>
<dbReference type="Proteomes" id="UP000613255">
    <property type="component" value="Unassembled WGS sequence"/>
</dbReference>
<organism evidence="1 2">
    <name type="scientific">Pontibaca salina</name>
    <dbReference type="NCBI Taxonomy" id="2795731"/>
    <lineage>
        <taxon>Bacteria</taxon>
        <taxon>Pseudomonadati</taxon>
        <taxon>Pseudomonadota</taxon>
        <taxon>Alphaproteobacteria</taxon>
        <taxon>Rhodobacterales</taxon>
        <taxon>Roseobacteraceae</taxon>
        <taxon>Pontibaca</taxon>
    </lineage>
</organism>
<keyword evidence="2" id="KW-1185">Reference proteome</keyword>
<protein>
    <submittedName>
        <fullName evidence="1">Uncharacterized protein</fullName>
    </submittedName>
</protein>